<dbReference type="AlphaFoldDB" id="A0A401PP78"/>
<dbReference type="Pfam" id="PF15060">
    <property type="entry name" value="PPDFL"/>
    <property type="match status" value="1"/>
</dbReference>
<keyword evidence="3" id="KW-1185">Reference proteome</keyword>
<comment type="caution">
    <text evidence="2">The sequence shown here is derived from an EMBL/GenBank/DDBJ whole genome shotgun (WGS) entry which is preliminary data.</text>
</comment>
<name>A0A401PP78_SCYTO</name>
<reference evidence="2 3" key="1">
    <citation type="journal article" date="2018" name="Nat. Ecol. Evol.">
        <title>Shark genomes provide insights into elasmobranch evolution and the origin of vertebrates.</title>
        <authorList>
            <person name="Hara Y"/>
            <person name="Yamaguchi K"/>
            <person name="Onimaru K"/>
            <person name="Kadota M"/>
            <person name="Koyanagi M"/>
            <person name="Keeley SD"/>
            <person name="Tatsumi K"/>
            <person name="Tanaka K"/>
            <person name="Motone F"/>
            <person name="Kageyama Y"/>
            <person name="Nozu R"/>
            <person name="Adachi N"/>
            <person name="Nishimura O"/>
            <person name="Nakagawa R"/>
            <person name="Tanegashima C"/>
            <person name="Kiyatake I"/>
            <person name="Matsumoto R"/>
            <person name="Murakumo K"/>
            <person name="Nishida K"/>
            <person name="Terakita A"/>
            <person name="Kuratani S"/>
            <person name="Sato K"/>
            <person name="Hyodo S Kuraku.S."/>
        </authorList>
    </citation>
    <scope>NUCLEOTIDE SEQUENCE [LARGE SCALE GENOMIC DNA]</scope>
</reference>
<proteinExistence type="inferred from homology"/>
<evidence type="ECO:0008006" key="4">
    <source>
        <dbReference type="Google" id="ProtNLM"/>
    </source>
</evidence>
<dbReference type="Proteomes" id="UP000288216">
    <property type="component" value="Unassembled WGS sequence"/>
</dbReference>
<protein>
    <recommendedName>
        <fullName evidence="4">Pancreatic progenitor cell differentiation and proliferation factor-like protein</fullName>
    </recommendedName>
</protein>
<sequence length="83" mass="9106">MASVPSAGCLLAARNQYYRTRHNSTSSAASNSSCCLEMTMEHEKSHQGILLTLQKCSWLKNFLNCEATHHPVNTELSAGSGHR</sequence>
<comment type="similarity">
    <text evidence="1">Belongs to the PPDPF family.</text>
</comment>
<dbReference type="PANTHER" id="PTHR14572">
    <property type="entry name" value="PANCREATIC PROGENITOR CELL DIFFERENTIATION AND PROLIFERATION FACTOR"/>
    <property type="match status" value="1"/>
</dbReference>
<dbReference type="GO" id="GO:0030154">
    <property type="term" value="P:cell differentiation"/>
    <property type="evidence" value="ECO:0007669"/>
    <property type="project" value="InterPro"/>
</dbReference>
<evidence type="ECO:0000313" key="2">
    <source>
        <dbReference type="EMBL" id="GCB74908.1"/>
    </source>
</evidence>
<organism evidence="2 3">
    <name type="scientific">Scyliorhinus torazame</name>
    <name type="common">Cloudy catshark</name>
    <name type="synonym">Catulus torazame</name>
    <dbReference type="NCBI Taxonomy" id="75743"/>
    <lineage>
        <taxon>Eukaryota</taxon>
        <taxon>Metazoa</taxon>
        <taxon>Chordata</taxon>
        <taxon>Craniata</taxon>
        <taxon>Vertebrata</taxon>
        <taxon>Chondrichthyes</taxon>
        <taxon>Elasmobranchii</taxon>
        <taxon>Galeomorphii</taxon>
        <taxon>Galeoidea</taxon>
        <taxon>Carcharhiniformes</taxon>
        <taxon>Scyliorhinidae</taxon>
        <taxon>Scyliorhinus</taxon>
    </lineage>
</organism>
<evidence type="ECO:0000256" key="1">
    <source>
        <dbReference type="ARBA" id="ARBA00006609"/>
    </source>
</evidence>
<dbReference type="OMA" id="NCEATHH"/>
<evidence type="ECO:0000313" key="3">
    <source>
        <dbReference type="Proteomes" id="UP000288216"/>
    </source>
</evidence>
<dbReference type="InterPro" id="IPR026754">
    <property type="entry name" value="PPDPF"/>
</dbReference>
<dbReference type="EMBL" id="BFAA01014892">
    <property type="protein sequence ID" value="GCB74908.1"/>
    <property type="molecule type" value="Genomic_DNA"/>
</dbReference>
<accession>A0A401PP78</accession>
<gene>
    <name evidence="2" type="ORF">scyTo_0019684</name>
</gene>
<dbReference type="OrthoDB" id="8543092at2759"/>